<dbReference type="Proteomes" id="UP001630127">
    <property type="component" value="Unassembled WGS sequence"/>
</dbReference>
<name>A0ABD2ZLR6_9GENT</name>
<feature type="compositionally biased region" description="Low complexity" evidence="1">
    <location>
        <begin position="8"/>
        <end position="30"/>
    </location>
</feature>
<evidence type="ECO:0000256" key="1">
    <source>
        <dbReference type="SAM" id="MobiDB-lite"/>
    </source>
</evidence>
<dbReference type="InterPro" id="IPR046350">
    <property type="entry name" value="Cystatin_sf"/>
</dbReference>
<evidence type="ECO:0000313" key="2">
    <source>
        <dbReference type="EMBL" id="KAL3519938.1"/>
    </source>
</evidence>
<dbReference type="Gene3D" id="3.10.450.10">
    <property type="match status" value="1"/>
</dbReference>
<sequence>MEADPDKNPGAGDADAAAGDSLSSSSSAPAQNKQKTPLDPEEEEFRQLEMLALRCAMSEEDGSLEDLSSLLNKYYPNGCPDDPEDKWFYTSNFCCVCVFSSQGFDIDGIPTTYLTRIPVVPVFTVTDTIIDLAKLSINHYNQKNDCKIYDSVKVEKANARAWGSGANFYITFQASVPENSDASAHALTSFQALVWSGSGNRTSVKSCRPKAVGS</sequence>
<dbReference type="PANTHER" id="PTHR31260:SF28">
    <property type="entry name" value="CYSTATIN DOMAIN PROTEIN"/>
    <property type="match status" value="1"/>
</dbReference>
<evidence type="ECO:0000313" key="3">
    <source>
        <dbReference type="Proteomes" id="UP001630127"/>
    </source>
</evidence>
<accession>A0ABD2ZLR6</accession>
<comment type="caution">
    <text evidence="2">The sequence shown here is derived from an EMBL/GenBank/DDBJ whole genome shotgun (WGS) entry which is preliminary data.</text>
</comment>
<gene>
    <name evidence="2" type="ORF">ACH5RR_018087</name>
</gene>
<protein>
    <submittedName>
        <fullName evidence="2">Uncharacterized protein</fullName>
    </submittedName>
</protein>
<dbReference type="EMBL" id="JBJUIK010000008">
    <property type="protein sequence ID" value="KAL3519938.1"/>
    <property type="molecule type" value="Genomic_DNA"/>
</dbReference>
<dbReference type="AlphaFoldDB" id="A0ABD2ZLR6"/>
<dbReference type="SUPFAM" id="SSF54403">
    <property type="entry name" value="Cystatin/monellin"/>
    <property type="match status" value="1"/>
</dbReference>
<feature type="region of interest" description="Disordered" evidence="1">
    <location>
        <begin position="1"/>
        <end position="43"/>
    </location>
</feature>
<organism evidence="2 3">
    <name type="scientific">Cinchona calisaya</name>
    <dbReference type="NCBI Taxonomy" id="153742"/>
    <lineage>
        <taxon>Eukaryota</taxon>
        <taxon>Viridiplantae</taxon>
        <taxon>Streptophyta</taxon>
        <taxon>Embryophyta</taxon>
        <taxon>Tracheophyta</taxon>
        <taxon>Spermatophyta</taxon>
        <taxon>Magnoliopsida</taxon>
        <taxon>eudicotyledons</taxon>
        <taxon>Gunneridae</taxon>
        <taxon>Pentapetalae</taxon>
        <taxon>asterids</taxon>
        <taxon>lamiids</taxon>
        <taxon>Gentianales</taxon>
        <taxon>Rubiaceae</taxon>
        <taxon>Cinchonoideae</taxon>
        <taxon>Cinchoneae</taxon>
        <taxon>Cinchona</taxon>
    </lineage>
</organism>
<dbReference type="InterPro" id="IPR006462">
    <property type="entry name" value="MS5"/>
</dbReference>
<reference evidence="2 3" key="1">
    <citation type="submission" date="2024-11" db="EMBL/GenBank/DDBJ databases">
        <title>A near-complete genome assembly of Cinchona calisaya.</title>
        <authorList>
            <person name="Lian D.C."/>
            <person name="Zhao X.W."/>
            <person name="Wei L."/>
        </authorList>
    </citation>
    <scope>NUCLEOTIDE SEQUENCE [LARGE SCALE GENOMIC DNA]</scope>
    <source>
        <tissue evidence="2">Nenye</tissue>
    </source>
</reference>
<dbReference type="PANTHER" id="PTHR31260">
    <property type="entry name" value="CYSTATIN/MONELLIN SUPERFAMILY PROTEIN"/>
    <property type="match status" value="1"/>
</dbReference>
<keyword evidence="3" id="KW-1185">Reference proteome</keyword>
<proteinExistence type="predicted"/>